<evidence type="ECO:0000256" key="1">
    <source>
        <dbReference type="ARBA" id="ARBA00004123"/>
    </source>
</evidence>
<evidence type="ECO:0000256" key="4">
    <source>
        <dbReference type="ARBA" id="ARBA00022490"/>
    </source>
</evidence>
<keyword evidence="8" id="KW-1185">Reference proteome</keyword>
<dbReference type="CDD" id="cd14820">
    <property type="entry name" value="TRAX"/>
    <property type="match status" value="1"/>
</dbReference>
<evidence type="ECO:0000313" key="8">
    <source>
        <dbReference type="Proteomes" id="UP000241890"/>
    </source>
</evidence>
<dbReference type="EMBL" id="BEYU01000070">
    <property type="protein sequence ID" value="GBG30093.1"/>
    <property type="molecule type" value="Genomic_DNA"/>
</dbReference>
<dbReference type="Proteomes" id="UP000241890">
    <property type="component" value="Unassembled WGS sequence"/>
</dbReference>
<comment type="similarity">
    <text evidence="3">Belongs to the translin family.</text>
</comment>
<dbReference type="InterPro" id="IPR002848">
    <property type="entry name" value="Translin_fam"/>
</dbReference>
<sequence>MQQDRGQEGDSGMPAAKRAKTETETETEAETTAAKKMTPPVPARPSPVMLADAASESNLAAFATSMQTIRASLVAQGEARDRARVPCRELRSLVESGLRKAHEGKIDSPSSTMDQDEGESASSKHKVLVKDLLEVCSPSVRNQGHVSMCLSAYVAFECFCHFVNTGVLLQRRTFPELTSTEYLMGTLRFADELETYAIGRGMSRDIVSVSVCSQMVKAMNAAFIQFNLRNGPLRRRYDSLKYRVRKMEDILYELSLICSDAEVASIREHEQLTSETLLDMEEFGTMVKEIDEHTEEREKVITTSRGPQKDSKKAIYALHRENWGEARKLLTACEETFNTFVATTKIPRDELHAGSFGNALEEYAEARIFEEWRVHKGSLLTLDAMREQVDIQERDYLGGIVDFTGEIGRYGVVRATARDEDTVKQVLATMLIIKDYAIDFQEIADPKMVKKLEAVFNNERKMRNTLYELTLLKHSKRKTLDLDSTRNMEPSTSAED</sequence>
<comment type="subcellular location">
    <subcellularLocation>
        <location evidence="2">Cytoplasm</location>
    </subcellularLocation>
    <subcellularLocation>
        <location evidence="1">Nucleus</location>
    </subcellularLocation>
</comment>
<protein>
    <submittedName>
        <fullName evidence="7">Translin</fullName>
    </submittedName>
</protein>
<dbReference type="GO" id="GO:0005737">
    <property type="term" value="C:cytoplasm"/>
    <property type="evidence" value="ECO:0007669"/>
    <property type="project" value="UniProtKB-SubCell"/>
</dbReference>
<dbReference type="InterPro" id="IPR036081">
    <property type="entry name" value="Translin_sf"/>
</dbReference>
<keyword evidence="4" id="KW-0963">Cytoplasm</keyword>
<reference evidence="7 8" key="1">
    <citation type="submission" date="2017-12" db="EMBL/GenBank/DDBJ databases">
        <title>Sequencing, de novo assembly and annotation of complete genome of a new Thraustochytrid species, strain FCC1311.</title>
        <authorList>
            <person name="Sedici K."/>
            <person name="Godart F."/>
            <person name="Aiese Cigliano R."/>
            <person name="Sanseverino W."/>
            <person name="Barakat M."/>
            <person name="Ortet P."/>
            <person name="Marechal E."/>
            <person name="Cagnac O."/>
            <person name="Amato A."/>
        </authorList>
    </citation>
    <scope>NUCLEOTIDE SEQUENCE [LARGE SCALE GENOMIC DNA]</scope>
</reference>
<dbReference type="GO" id="GO:0043565">
    <property type="term" value="F:sequence-specific DNA binding"/>
    <property type="evidence" value="ECO:0007669"/>
    <property type="project" value="InterPro"/>
</dbReference>
<comment type="caution">
    <text evidence="7">The sequence shown here is derived from an EMBL/GenBank/DDBJ whole genome shotgun (WGS) entry which is preliminary data.</text>
</comment>
<gene>
    <name evidence="7" type="ORF">FCC1311_063132</name>
</gene>
<dbReference type="Gene3D" id="1.20.58.190">
    <property type="entry name" value="Translin, domain 1"/>
    <property type="match status" value="1"/>
</dbReference>
<dbReference type="SUPFAM" id="SSF74784">
    <property type="entry name" value="Translin"/>
    <property type="match status" value="2"/>
</dbReference>
<dbReference type="GO" id="GO:0005634">
    <property type="term" value="C:nucleus"/>
    <property type="evidence" value="ECO:0007669"/>
    <property type="project" value="UniProtKB-SubCell"/>
</dbReference>
<organism evidence="7 8">
    <name type="scientific">Hondaea fermentalgiana</name>
    <dbReference type="NCBI Taxonomy" id="2315210"/>
    <lineage>
        <taxon>Eukaryota</taxon>
        <taxon>Sar</taxon>
        <taxon>Stramenopiles</taxon>
        <taxon>Bigyra</taxon>
        <taxon>Labyrinthulomycetes</taxon>
        <taxon>Thraustochytrida</taxon>
        <taxon>Thraustochytriidae</taxon>
        <taxon>Hondaea</taxon>
    </lineage>
</organism>
<dbReference type="AlphaFoldDB" id="A0A2R5GN96"/>
<dbReference type="OrthoDB" id="829at2759"/>
<dbReference type="InterPro" id="IPR016069">
    <property type="entry name" value="Translin_C"/>
</dbReference>
<name>A0A2R5GN96_9STRA</name>
<evidence type="ECO:0000256" key="3">
    <source>
        <dbReference type="ARBA" id="ARBA00005902"/>
    </source>
</evidence>
<accession>A0A2R5GN96</accession>
<feature type="region of interest" description="Disordered" evidence="6">
    <location>
        <begin position="1"/>
        <end position="47"/>
    </location>
</feature>
<dbReference type="InterPro" id="IPR016068">
    <property type="entry name" value="Translin_N"/>
</dbReference>
<dbReference type="Gene3D" id="1.20.58.200">
    <property type="entry name" value="Translin, domain 2"/>
    <property type="match status" value="2"/>
</dbReference>
<feature type="compositionally biased region" description="Basic and acidic residues" evidence="6">
    <location>
        <begin position="96"/>
        <end position="106"/>
    </location>
</feature>
<keyword evidence="5" id="KW-0539">Nucleus</keyword>
<proteinExistence type="inferred from homology"/>
<dbReference type="Pfam" id="PF01997">
    <property type="entry name" value="Translin"/>
    <property type="match status" value="2"/>
</dbReference>
<dbReference type="InParanoid" id="A0A2R5GN96"/>
<evidence type="ECO:0000256" key="6">
    <source>
        <dbReference type="SAM" id="MobiDB-lite"/>
    </source>
</evidence>
<evidence type="ECO:0000256" key="2">
    <source>
        <dbReference type="ARBA" id="ARBA00004496"/>
    </source>
</evidence>
<dbReference type="PANTHER" id="PTHR10741">
    <property type="entry name" value="TRANSLIN AND TRANSLIN ASSOCIATED PROTEIN X"/>
    <property type="match status" value="1"/>
</dbReference>
<evidence type="ECO:0000313" key="7">
    <source>
        <dbReference type="EMBL" id="GBG30093.1"/>
    </source>
</evidence>
<evidence type="ECO:0000256" key="5">
    <source>
        <dbReference type="ARBA" id="ARBA00023242"/>
    </source>
</evidence>
<feature type="region of interest" description="Disordered" evidence="6">
    <location>
        <begin position="96"/>
        <end position="122"/>
    </location>
</feature>